<reference evidence="2" key="1">
    <citation type="journal article" date="2022" name="Mol. Ecol. Resour.">
        <title>The genomes of chicory, endive, great burdock and yacon provide insights into Asteraceae palaeo-polyploidization history and plant inulin production.</title>
        <authorList>
            <person name="Fan W."/>
            <person name="Wang S."/>
            <person name="Wang H."/>
            <person name="Wang A."/>
            <person name="Jiang F."/>
            <person name="Liu H."/>
            <person name="Zhao H."/>
            <person name="Xu D."/>
            <person name="Zhang Y."/>
        </authorList>
    </citation>
    <scope>NUCLEOTIDE SEQUENCE [LARGE SCALE GENOMIC DNA]</scope>
    <source>
        <strain evidence="2">cv. Yunnan</strain>
    </source>
</reference>
<evidence type="ECO:0000313" key="2">
    <source>
        <dbReference type="Proteomes" id="UP001056120"/>
    </source>
</evidence>
<name>A0ACB9E967_9ASTR</name>
<keyword evidence="2" id="KW-1185">Reference proteome</keyword>
<dbReference type="Proteomes" id="UP001056120">
    <property type="component" value="Linkage Group LG18"/>
</dbReference>
<sequence length="66" mass="6932">MVAPLALPLEKIIVTSREDSKGQRGLHIRGGKMGSSGGWGNGSKWFCIGTIKDDFLGVISDPGTTS</sequence>
<gene>
    <name evidence="1" type="ORF">L1987_55300</name>
</gene>
<dbReference type="EMBL" id="CM042035">
    <property type="protein sequence ID" value="KAI3755499.1"/>
    <property type="molecule type" value="Genomic_DNA"/>
</dbReference>
<evidence type="ECO:0000313" key="1">
    <source>
        <dbReference type="EMBL" id="KAI3755499.1"/>
    </source>
</evidence>
<proteinExistence type="predicted"/>
<comment type="caution">
    <text evidence="1">The sequence shown here is derived from an EMBL/GenBank/DDBJ whole genome shotgun (WGS) entry which is preliminary data.</text>
</comment>
<reference evidence="1 2" key="2">
    <citation type="journal article" date="2022" name="Mol. Ecol. Resour.">
        <title>The genomes of chicory, endive, great burdock and yacon provide insights into Asteraceae paleo-polyploidization history and plant inulin production.</title>
        <authorList>
            <person name="Fan W."/>
            <person name="Wang S."/>
            <person name="Wang H."/>
            <person name="Wang A."/>
            <person name="Jiang F."/>
            <person name="Liu H."/>
            <person name="Zhao H."/>
            <person name="Xu D."/>
            <person name="Zhang Y."/>
        </authorList>
    </citation>
    <scope>NUCLEOTIDE SEQUENCE [LARGE SCALE GENOMIC DNA]</scope>
    <source>
        <strain evidence="2">cv. Yunnan</strain>
        <tissue evidence="1">Leaves</tissue>
    </source>
</reference>
<protein>
    <submittedName>
        <fullName evidence="1">Uncharacterized protein</fullName>
    </submittedName>
</protein>
<organism evidence="1 2">
    <name type="scientific">Smallanthus sonchifolius</name>
    <dbReference type="NCBI Taxonomy" id="185202"/>
    <lineage>
        <taxon>Eukaryota</taxon>
        <taxon>Viridiplantae</taxon>
        <taxon>Streptophyta</taxon>
        <taxon>Embryophyta</taxon>
        <taxon>Tracheophyta</taxon>
        <taxon>Spermatophyta</taxon>
        <taxon>Magnoliopsida</taxon>
        <taxon>eudicotyledons</taxon>
        <taxon>Gunneridae</taxon>
        <taxon>Pentapetalae</taxon>
        <taxon>asterids</taxon>
        <taxon>campanulids</taxon>
        <taxon>Asterales</taxon>
        <taxon>Asteraceae</taxon>
        <taxon>Asteroideae</taxon>
        <taxon>Heliantheae alliance</taxon>
        <taxon>Millerieae</taxon>
        <taxon>Smallanthus</taxon>
    </lineage>
</organism>
<accession>A0ACB9E967</accession>